<accession>A0A814JCH6</accession>
<protein>
    <submittedName>
        <fullName evidence="2">Uncharacterized protein</fullName>
    </submittedName>
</protein>
<evidence type="ECO:0000313" key="2">
    <source>
        <dbReference type="EMBL" id="CAF1036407.1"/>
    </source>
</evidence>
<keyword evidence="3" id="KW-1185">Reference proteome</keyword>
<evidence type="ECO:0000256" key="1">
    <source>
        <dbReference type="SAM" id="Coils"/>
    </source>
</evidence>
<dbReference type="EMBL" id="CAJNOC010004886">
    <property type="protein sequence ID" value="CAF1036407.1"/>
    <property type="molecule type" value="Genomic_DNA"/>
</dbReference>
<name>A0A814JCH6_9BILA</name>
<sequence>MLNEFIKQKETKGLLLSNPSEMEKLKRNLMNDYANKFTQRCVQYSLRAQLITLYYSITKILENFPNTRDNHFVFGEPHEKRTLLNNRQLEMDDPTKKKSQITDETIDYIRPDARTFKKRPRKLLSDDGERVLNLWFIPHYTDLLLIYKKNCSNDQAVKALRHSVRILSAFNDILNFLYANACMNIAVNSSAATDSSTASIRKKLDFSSWENSGGLDTELNEIQLEMNQLIDPCDPEQVAELLELKRSSMFLQYDCAIRHAVKDIFLANNNLEAFRLINENMHFSLKFINDYSFDTDENVYLNVPEPFDCRDQQCSQLFPWRTFISKYGPFPLKYFQWYLIEPNISMCLAGLKDMEKNVANGEILGVTLLMEDLLNSVNLDETVFTEVGLSAISDQSSVKVPSSQSARNSISSQETQSIIKRNGNLILNYNKWRYFLLTWKRLELLKLDWARRKLFMEEINTAELFSRFSENYKKEVLVPVLKILARKHDSKDLYDNIVDFKQPVLLPQNVSELESKIKQILRLFEKIELSMIDETTQRAQKELKLVLSERARDENTLTTDLWKKPVMKEEFTLNKPHIADEFFKMFFNLARRDETGNEKFYKISQEDIKNCLIRLGNLIQEREKSNYEQYAMFYENLLRQQHQLLYNKEREVKSMQDKIENKKKEINVEVQCQMADICYDIIMEITALRSKLTEVTESKENLEKELRHKVKKEFIDLVTDLVNVNTSLKSQLDLFK</sequence>
<evidence type="ECO:0000313" key="3">
    <source>
        <dbReference type="Proteomes" id="UP000663879"/>
    </source>
</evidence>
<dbReference type="InterPro" id="IPR040401">
    <property type="entry name" value="CCDC162"/>
</dbReference>
<dbReference type="PANTHER" id="PTHR33331">
    <property type="entry name" value="COILED-COIL DOMAIN-CONTAINING PROTEIN 162"/>
    <property type="match status" value="1"/>
</dbReference>
<gene>
    <name evidence="2" type="ORF">OXX778_LOCUS18134</name>
</gene>
<dbReference type="OrthoDB" id="76966at2759"/>
<organism evidence="2 3">
    <name type="scientific">Brachionus calyciflorus</name>
    <dbReference type="NCBI Taxonomy" id="104777"/>
    <lineage>
        <taxon>Eukaryota</taxon>
        <taxon>Metazoa</taxon>
        <taxon>Spiralia</taxon>
        <taxon>Gnathifera</taxon>
        <taxon>Rotifera</taxon>
        <taxon>Eurotatoria</taxon>
        <taxon>Monogononta</taxon>
        <taxon>Pseudotrocha</taxon>
        <taxon>Ploima</taxon>
        <taxon>Brachionidae</taxon>
        <taxon>Brachionus</taxon>
    </lineage>
</organism>
<feature type="coiled-coil region" evidence="1">
    <location>
        <begin position="645"/>
        <end position="712"/>
    </location>
</feature>
<keyword evidence="1" id="KW-0175">Coiled coil</keyword>
<reference evidence="2" key="1">
    <citation type="submission" date="2021-02" db="EMBL/GenBank/DDBJ databases">
        <authorList>
            <person name="Nowell W R."/>
        </authorList>
    </citation>
    <scope>NUCLEOTIDE SEQUENCE</scope>
    <source>
        <strain evidence="2">Ploen Becks lab</strain>
    </source>
</reference>
<comment type="caution">
    <text evidence="2">The sequence shown here is derived from an EMBL/GenBank/DDBJ whole genome shotgun (WGS) entry which is preliminary data.</text>
</comment>
<dbReference type="Proteomes" id="UP000663879">
    <property type="component" value="Unassembled WGS sequence"/>
</dbReference>
<dbReference type="AlphaFoldDB" id="A0A814JCH6"/>
<dbReference type="PANTHER" id="PTHR33331:SF13">
    <property type="entry name" value="COILED-COIL DOMAIN CONTAINING 162"/>
    <property type="match status" value="1"/>
</dbReference>
<proteinExistence type="predicted"/>